<accession>A0AAV5AF29</accession>
<dbReference type="Proteomes" id="UP001050691">
    <property type="component" value="Unassembled WGS sequence"/>
</dbReference>
<reference evidence="8" key="1">
    <citation type="submission" date="2021-10" db="EMBL/GenBank/DDBJ databases">
        <title>De novo Genome Assembly of Clathrus columnatus (Basidiomycota, Fungi) Using Illumina and Nanopore Sequence Data.</title>
        <authorList>
            <person name="Ogiso-Tanaka E."/>
            <person name="Itagaki H."/>
            <person name="Hosoya T."/>
            <person name="Hosaka K."/>
        </authorList>
    </citation>
    <scope>NUCLEOTIDE SEQUENCE</scope>
    <source>
        <strain evidence="8">MO-923</strain>
    </source>
</reference>
<proteinExistence type="predicted"/>
<dbReference type="EMBL" id="BPWL01000008">
    <property type="protein sequence ID" value="GJJ13246.1"/>
    <property type="molecule type" value="Genomic_DNA"/>
</dbReference>
<evidence type="ECO:0000256" key="5">
    <source>
        <dbReference type="ARBA" id="ARBA00022786"/>
    </source>
</evidence>
<organism evidence="8 9">
    <name type="scientific">Clathrus columnatus</name>
    <dbReference type="NCBI Taxonomy" id="1419009"/>
    <lineage>
        <taxon>Eukaryota</taxon>
        <taxon>Fungi</taxon>
        <taxon>Dikarya</taxon>
        <taxon>Basidiomycota</taxon>
        <taxon>Agaricomycotina</taxon>
        <taxon>Agaricomycetes</taxon>
        <taxon>Phallomycetidae</taxon>
        <taxon>Phallales</taxon>
        <taxon>Clathraceae</taxon>
        <taxon>Clathrus</taxon>
    </lineage>
</organism>
<comment type="caution">
    <text evidence="8">The sequence shown here is derived from an EMBL/GenBank/DDBJ whole genome shotgun (WGS) entry which is preliminary data.</text>
</comment>
<dbReference type="AlphaFoldDB" id="A0AAV5AF29"/>
<feature type="active site" description="Glycyl thioester intermediate" evidence="6">
    <location>
        <position position="976"/>
    </location>
</feature>
<dbReference type="InterPro" id="IPR000569">
    <property type="entry name" value="HECT_dom"/>
</dbReference>
<keyword evidence="4" id="KW-0808">Transferase</keyword>
<gene>
    <name evidence="8" type="ORF">Clacol_007497</name>
</gene>
<dbReference type="PROSITE" id="PS50237">
    <property type="entry name" value="HECT"/>
    <property type="match status" value="1"/>
</dbReference>
<keyword evidence="5 6" id="KW-0833">Ubl conjugation pathway</keyword>
<evidence type="ECO:0000256" key="1">
    <source>
        <dbReference type="ARBA" id="ARBA00000885"/>
    </source>
</evidence>
<feature type="domain" description="HECT" evidence="7">
    <location>
        <begin position="702"/>
        <end position="1008"/>
    </location>
</feature>
<evidence type="ECO:0000256" key="3">
    <source>
        <dbReference type="ARBA" id="ARBA00012485"/>
    </source>
</evidence>
<dbReference type="FunFam" id="3.30.2410.10:FF:000017">
    <property type="entry name" value="E3 ubiquitin-protein ligase UPL7"/>
    <property type="match status" value="1"/>
</dbReference>
<keyword evidence="9" id="KW-1185">Reference proteome</keyword>
<dbReference type="Gene3D" id="3.30.2410.10">
    <property type="entry name" value="Hect, E3 ligase catalytic domain"/>
    <property type="match status" value="1"/>
</dbReference>
<dbReference type="SUPFAM" id="SSF56204">
    <property type="entry name" value="Hect, E3 ligase catalytic domain"/>
    <property type="match status" value="1"/>
</dbReference>
<protein>
    <recommendedName>
        <fullName evidence="3">HECT-type E3 ubiquitin transferase</fullName>
        <ecNumber evidence="3">2.3.2.26</ecNumber>
    </recommendedName>
</protein>
<evidence type="ECO:0000313" key="8">
    <source>
        <dbReference type="EMBL" id="GJJ13246.1"/>
    </source>
</evidence>
<dbReference type="SMART" id="SM00119">
    <property type="entry name" value="HECTc"/>
    <property type="match status" value="1"/>
</dbReference>
<dbReference type="GO" id="GO:0061630">
    <property type="term" value="F:ubiquitin protein ligase activity"/>
    <property type="evidence" value="ECO:0007669"/>
    <property type="project" value="UniProtKB-EC"/>
</dbReference>
<dbReference type="Gene3D" id="3.90.1750.10">
    <property type="entry name" value="Hect, E3 ligase catalytic domains"/>
    <property type="match status" value="2"/>
</dbReference>
<dbReference type="GO" id="GO:0000209">
    <property type="term" value="P:protein polyubiquitination"/>
    <property type="evidence" value="ECO:0007669"/>
    <property type="project" value="InterPro"/>
</dbReference>
<evidence type="ECO:0000256" key="6">
    <source>
        <dbReference type="PROSITE-ProRule" id="PRU00104"/>
    </source>
</evidence>
<evidence type="ECO:0000256" key="4">
    <source>
        <dbReference type="ARBA" id="ARBA00022679"/>
    </source>
</evidence>
<dbReference type="InterPro" id="IPR035983">
    <property type="entry name" value="Hect_E3_ubiquitin_ligase"/>
</dbReference>
<dbReference type="CDD" id="cd00078">
    <property type="entry name" value="HECTc"/>
    <property type="match status" value="1"/>
</dbReference>
<dbReference type="PANTHER" id="PTHR45700">
    <property type="entry name" value="UBIQUITIN-PROTEIN LIGASE E3C"/>
    <property type="match status" value="1"/>
</dbReference>
<dbReference type="GO" id="GO:0006511">
    <property type="term" value="P:ubiquitin-dependent protein catabolic process"/>
    <property type="evidence" value="ECO:0007669"/>
    <property type="project" value="TreeGrafter"/>
</dbReference>
<dbReference type="Pfam" id="PF00632">
    <property type="entry name" value="HECT"/>
    <property type="match status" value="1"/>
</dbReference>
<comment type="pathway">
    <text evidence="2">Protein modification; protein ubiquitination.</text>
</comment>
<evidence type="ECO:0000256" key="2">
    <source>
        <dbReference type="ARBA" id="ARBA00004906"/>
    </source>
</evidence>
<sequence>MLPFDEGTKAKRNINLGGTKSQFSHADLLGRARALRNSRRDERNREEAAQKIQTWFRSQKEIQNVRNEMKIQFDRGPGGEQVGIMLLHTAEMFIRWTRLLLFSGTDEFRLNKWAREMLSRKHDILLGLFGGPLRHSWLSLIKRIALPTLISYTISASQTLTHLQVVDALLSSFEAGSEDCHSQQIALLTQYLIRRSLESMPVSIKAPLEHAGYYARIIATILNITSLSTQNQPQPEFLNPTLPFTQFLSSITIIPLLPNRIPIKVLPYFASRIPWNTPVPLNQFTSSIPEVSRPHVLANLVAFVPPHYSKFPPIVISFYLQAYSVLLDSIDYKVLEGRNNNKQITGSNTDKEKHVILHDDVDTEDEDVDLNQRIPSAGTPAHNDSLVESSNVLDSRTLNRLSTLAKPSHLNALLSVTSYSSNARGDFFKFAISLTLSFPTRRSQLWSDISVSPHGGSGLIRECWRGYVRSSPLGKLSDDGAIKTLMVGDDEFFSLSASSTVMPRNPLSIDDLIVFSRQLLNIAFPLYWLDDQTKIKSSGPQGIHLAWEKIREWITSCLKGIHARDSRRRFTPPDHWHVTSQLNMHSFVEAAILEEQTLFNGEQLPDATTGTSITVSRHRLSPRQLAQLSPRLGVLNNIPFAIPFEVRVEIFRQFVRNDYERTVSNSSSGNVFDRFFNRPRRKRAVVRRGSISRDGFDQLSGLGPELKGPVEIQFIDQFGQEEAGIDGGGVFKEFLTSLSKEVFDTNRGLWLTTKQQELYPNPHSYATEQHQLDWYKFIGHILGKALYDGILVDVVFAPFFLAKWLGKQSYLDDLASLDPELYNGLVFLKHYDKNFEDLSLNFTVSEDVSHYRLNRQIRRQSQAFFDGLSDIIDPKWLRMFNQQELQILIGGINAPIDVDDLRANCNYGGVYDENDETIQLFWKVLESFNQEQRRGLLRFVTSCSRPPLLGFKELNPKFCIRDSSNDEQRLPSSSTCVNLLKLPRYKTQRGMQTKLLQAINSGAGFDLS</sequence>
<comment type="catalytic activity">
    <reaction evidence="1">
        <text>S-ubiquitinyl-[E2 ubiquitin-conjugating enzyme]-L-cysteine + [acceptor protein]-L-lysine = [E2 ubiquitin-conjugating enzyme]-L-cysteine + N(6)-ubiquitinyl-[acceptor protein]-L-lysine.</text>
        <dbReference type="EC" id="2.3.2.26"/>
    </reaction>
</comment>
<dbReference type="InterPro" id="IPR044611">
    <property type="entry name" value="E3A/B/C-like"/>
</dbReference>
<dbReference type="EC" id="2.3.2.26" evidence="3"/>
<evidence type="ECO:0000313" key="9">
    <source>
        <dbReference type="Proteomes" id="UP001050691"/>
    </source>
</evidence>
<dbReference type="PANTHER" id="PTHR45700:SF2">
    <property type="entry name" value="UBIQUITIN-PROTEIN LIGASE E3C"/>
    <property type="match status" value="1"/>
</dbReference>
<name>A0AAV5AF29_9AGAM</name>
<evidence type="ECO:0000259" key="7">
    <source>
        <dbReference type="PROSITE" id="PS50237"/>
    </source>
</evidence>